<dbReference type="RefSeq" id="WP_053430739.1">
    <property type="nucleotide sequence ID" value="NZ_CP040441.1"/>
</dbReference>
<dbReference type="AlphaFoldDB" id="A0A0M0KI19"/>
<protein>
    <submittedName>
        <fullName evidence="1">Uncharacterized protein</fullName>
    </submittedName>
</protein>
<dbReference type="PATRIC" id="fig|136160.3.peg.1503"/>
<gene>
    <name evidence="1" type="ORF">AMD02_06030</name>
</gene>
<accession>A0A0M0KI19</accession>
<name>A0A0M0KI19_ALKHA</name>
<comment type="caution">
    <text evidence="1">The sequence shown here is derived from an EMBL/GenBank/DDBJ whole genome shotgun (WGS) entry which is preliminary data.</text>
</comment>
<organism evidence="1">
    <name type="scientific">Halalkalibacterium halodurans</name>
    <name type="common">Bacillus halodurans</name>
    <dbReference type="NCBI Taxonomy" id="86665"/>
    <lineage>
        <taxon>Bacteria</taxon>
        <taxon>Bacillati</taxon>
        <taxon>Bacillota</taxon>
        <taxon>Bacilli</taxon>
        <taxon>Bacillales</taxon>
        <taxon>Bacillaceae</taxon>
        <taxon>Halalkalibacterium (ex Joshi et al. 2022)</taxon>
    </lineage>
</organism>
<sequence>MCSKLIKVTVQHVLPECDGSYSVYRFPGYLDPRGKMVYYPDNDTLMVSEYIYTHHGDVYDVSNRGAIYLARSADKSVFTADFIQRVHELLHDVTMFDFLKKAYPPESDEVLRVDRLL</sequence>
<reference evidence="1" key="1">
    <citation type="submission" date="2015-08" db="EMBL/GenBank/DDBJ databases">
        <title>Complete DNA Sequence of Pseudomonas syringae pv. actinidiae, the Causal Agent of Kiwifruit Canker Disease.</title>
        <authorList>
            <person name="Rikkerink E.H.A."/>
            <person name="Fineran P.C."/>
        </authorList>
    </citation>
    <scope>NUCLEOTIDE SEQUENCE</scope>
    <source>
        <strain evidence="1">DSM 13666</strain>
    </source>
</reference>
<dbReference type="GeneID" id="87598265"/>
<evidence type="ECO:0000313" key="1">
    <source>
        <dbReference type="EMBL" id="KOO38466.1"/>
    </source>
</evidence>
<proteinExistence type="predicted"/>
<dbReference type="EMBL" id="LILD01000001">
    <property type="protein sequence ID" value="KOO38466.1"/>
    <property type="molecule type" value="Genomic_DNA"/>
</dbReference>